<sequence>MIKQKIMVCVTEQKTCERLIKKGIELTKDNDTEIFVLHVATKDIKVIEDPRAAEELEYIFEESKKYGASVTVLKSNDILKTLSKFAIENDIDYMILGETRLQNEKDSVIFNLRKELGATKTQIEVVPLKSN</sequence>
<dbReference type="Gene3D" id="3.40.50.620">
    <property type="entry name" value="HUPs"/>
    <property type="match status" value="1"/>
</dbReference>
<dbReference type="SUPFAM" id="SSF52402">
    <property type="entry name" value="Adenine nucleotide alpha hydrolases-like"/>
    <property type="match status" value="1"/>
</dbReference>
<keyword evidence="3" id="KW-1185">Reference proteome</keyword>
<organism evidence="2 3">
    <name type="scientific">Acetoanaerobium noterae</name>
    <dbReference type="NCBI Taxonomy" id="745369"/>
    <lineage>
        <taxon>Bacteria</taxon>
        <taxon>Bacillati</taxon>
        <taxon>Bacillota</taxon>
        <taxon>Clostridia</taxon>
        <taxon>Peptostreptococcales</taxon>
        <taxon>Filifactoraceae</taxon>
        <taxon>Acetoanaerobium</taxon>
    </lineage>
</organism>
<dbReference type="RefSeq" id="WP_079590099.1">
    <property type="nucleotide sequence ID" value="NZ_FUYN01000005.1"/>
</dbReference>
<dbReference type="AlphaFoldDB" id="A0A1T5CNV1"/>
<feature type="domain" description="UspA" evidence="1">
    <location>
        <begin position="4"/>
        <end position="102"/>
    </location>
</feature>
<proteinExistence type="predicted"/>
<dbReference type="Pfam" id="PF00582">
    <property type="entry name" value="Usp"/>
    <property type="match status" value="1"/>
</dbReference>
<dbReference type="EMBL" id="FUYN01000005">
    <property type="protein sequence ID" value="SKB61195.1"/>
    <property type="molecule type" value="Genomic_DNA"/>
</dbReference>
<evidence type="ECO:0000313" key="2">
    <source>
        <dbReference type="EMBL" id="SKB61195.1"/>
    </source>
</evidence>
<dbReference type="OrthoDB" id="1707003at2"/>
<dbReference type="InterPro" id="IPR006016">
    <property type="entry name" value="UspA"/>
</dbReference>
<name>A0A1T5CNV1_9FIRM</name>
<protein>
    <submittedName>
        <fullName evidence="2">Universal stress protein family protein</fullName>
    </submittedName>
</protein>
<accession>A0A1T5CNV1</accession>
<evidence type="ECO:0000259" key="1">
    <source>
        <dbReference type="Pfam" id="PF00582"/>
    </source>
</evidence>
<evidence type="ECO:0000313" key="3">
    <source>
        <dbReference type="Proteomes" id="UP000243406"/>
    </source>
</evidence>
<dbReference type="InterPro" id="IPR014729">
    <property type="entry name" value="Rossmann-like_a/b/a_fold"/>
</dbReference>
<dbReference type="Proteomes" id="UP000243406">
    <property type="component" value="Unassembled WGS sequence"/>
</dbReference>
<reference evidence="3" key="1">
    <citation type="submission" date="2017-02" db="EMBL/GenBank/DDBJ databases">
        <authorList>
            <person name="Varghese N."/>
            <person name="Submissions S."/>
        </authorList>
    </citation>
    <scope>NUCLEOTIDE SEQUENCE [LARGE SCALE GENOMIC DNA]</scope>
    <source>
        <strain evidence="3">ATCC 35199</strain>
    </source>
</reference>
<gene>
    <name evidence="2" type="ORF">SAMN02745120_2310</name>
</gene>